<protein>
    <submittedName>
        <fullName evidence="1">SFRICE_032528</fullName>
    </submittedName>
</protein>
<proteinExistence type="predicted"/>
<dbReference type="AlphaFoldDB" id="A0A2H1W6Y1"/>
<reference evidence="1" key="1">
    <citation type="submission" date="2016-07" db="EMBL/GenBank/DDBJ databases">
        <authorList>
            <person name="Bretaudeau A."/>
        </authorList>
    </citation>
    <scope>NUCLEOTIDE SEQUENCE</scope>
    <source>
        <strain evidence="1">Rice</strain>
        <tissue evidence="1">Whole body</tissue>
    </source>
</reference>
<dbReference type="EMBL" id="ODYU01006414">
    <property type="protein sequence ID" value="SOQ48234.1"/>
    <property type="molecule type" value="Genomic_DNA"/>
</dbReference>
<accession>A0A2H1W6Y1</accession>
<gene>
    <name evidence="1" type="ORF">SFRICE_032528</name>
</gene>
<organism evidence="1">
    <name type="scientific">Spodoptera frugiperda</name>
    <name type="common">Fall armyworm</name>
    <dbReference type="NCBI Taxonomy" id="7108"/>
    <lineage>
        <taxon>Eukaryota</taxon>
        <taxon>Metazoa</taxon>
        <taxon>Ecdysozoa</taxon>
        <taxon>Arthropoda</taxon>
        <taxon>Hexapoda</taxon>
        <taxon>Insecta</taxon>
        <taxon>Pterygota</taxon>
        <taxon>Neoptera</taxon>
        <taxon>Endopterygota</taxon>
        <taxon>Lepidoptera</taxon>
        <taxon>Glossata</taxon>
        <taxon>Ditrysia</taxon>
        <taxon>Noctuoidea</taxon>
        <taxon>Noctuidae</taxon>
        <taxon>Amphipyrinae</taxon>
        <taxon>Spodoptera</taxon>
    </lineage>
</organism>
<sequence>MIQSSIGSPPITWDLQNKLNIVDLDCVSLEVTSATAGQEVSGSISGSVKVLLVFFAFLVVARCLELCLVYDDRLTPYYIGLRIQIVKTLIDIKLFLEYNNYIYHKVFHLICDYGACIQCRNIGNSAGVRTTNTPAENIVAPT</sequence>
<name>A0A2H1W6Y1_SPOFR</name>
<evidence type="ECO:0000313" key="1">
    <source>
        <dbReference type="EMBL" id="SOQ48234.1"/>
    </source>
</evidence>